<dbReference type="PANTHER" id="PTHR46453:SF5">
    <property type="entry name" value="PROTEIN KINASE C-BINDING PROTEIN 1 ISOFORM X1"/>
    <property type="match status" value="1"/>
</dbReference>
<reference evidence="16" key="1">
    <citation type="journal article" date="2023" name="Insect Mol. Biol.">
        <title>Genome sequencing provides insights into the evolution of gene families encoding plant cell wall-degrading enzymes in longhorned beetles.</title>
        <authorList>
            <person name="Shin N.R."/>
            <person name="Okamura Y."/>
            <person name="Kirsch R."/>
            <person name="Pauchet Y."/>
        </authorList>
    </citation>
    <scope>NUCLEOTIDE SEQUENCE</scope>
    <source>
        <strain evidence="16">RBIC_L_NR</strain>
    </source>
</reference>
<feature type="compositionally biased region" description="Polar residues" evidence="13">
    <location>
        <begin position="651"/>
        <end position="667"/>
    </location>
</feature>
<evidence type="ECO:0000256" key="4">
    <source>
        <dbReference type="ARBA" id="ARBA00022723"/>
    </source>
</evidence>
<evidence type="ECO:0000256" key="11">
    <source>
        <dbReference type="ARBA" id="ARBA00023242"/>
    </source>
</evidence>
<evidence type="ECO:0000256" key="10">
    <source>
        <dbReference type="ARBA" id="ARBA00023163"/>
    </source>
</evidence>
<dbReference type="Gene3D" id="6.10.140.2220">
    <property type="match status" value="1"/>
</dbReference>
<dbReference type="PANTHER" id="PTHR46453">
    <property type="entry name" value="PROTEIN KINASE C-BINDING PROTEIN 1"/>
    <property type="match status" value="1"/>
</dbReference>
<evidence type="ECO:0000256" key="9">
    <source>
        <dbReference type="ARBA" id="ARBA00023117"/>
    </source>
</evidence>
<feature type="compositionally biased region" description="Basic and acidic residues" evidence="13">
    <location>
        <begin position="668"/>
        <end position="677"/>
    </location>
</feature>
<feature type="domain" description="PWWP" evidence="14">
    <location>
        <begin position="29"/>
        <end position="80"/>
    </location>
</feature>
<evidence type="ECO:0000256" key="8">
    <source>
        <dbReference type="ARBA" id="ARBA00023015"/>
    </source>
</evidence>
<evidence type="ECO:0000259" key="15">
    <source>
        <dbReference type="PROSITE" id="PS50865"/>
    </source>
</evidence>
<gene>
    <name evidence="16" type="ORF">NQ314_013858</name>
</gene>
<feature type="region of interest" description="Disordered" evidence="13">
    <location>
        <begin position="1063"/>
        <end position="1082"/>
    </location>
</feature>
<dbReference type="GO" id="GO:0005737">
    <property type="term" value="C:cytoplasm"/>
    <property type="evidence" value="ECO:0007669"/>
    <property type="project" value="TreeGrafter"/>
</dbReference>
<feature type="compositionally biased region" description="Polar residues" evidence="13">
    <location>
        <begin position="1392"/>
        <end position="1404"/>
    </location>
</feature>
<proteinExistence type="predicted"/>
<keyword evidence="10" id="KW-0804">Transcription</keyword>
<evidence type="ECO:0000256" key="5">
    <source>
        <dbReference type="ARBA" id="ARBA00022771"/>
    </source>
</evidence>
<evidence type="ECO:0000256" key="2">
    <source>
        <dbReference type="ARBA" id="ARBA00004286"/>
    </source>
</evidence>
<feature type="region of interest" description="Disordered" evidence="13">
    <location>
        <begin position="440"/>
        <end position="463"/>
    </location>
</feature>
<dbReference type="CDD" id="cd20160">
    <property type="entry name" value="PWWP_PRKCBP1"/>
    <property type="match status" value="1"/>
</dbReference>
<evidence type="ECO:0000313" key="17">
    <source>
        <dbReference type="Proteomes" id="UP001162156"/>
    </source>
</evidence>
<dbReference type="SUPFAM" id="SSF63748">
    <property type="entry name" value="Tudor/PWWP/MBT"/>
    <property type="match status" value="1"/>
</dbReference>
<feature type="compositionally biased region" description="Basic and acidic residues" evidence="13">
    <location>
        <begin position="493"/>
        <end position="506"/>
    </location>
</feature>
<keyword evidence="6" id="KW-0862">Zinc</keyword>
<evidence type="ECO:0000256" key="1">
    <source>
        <dbReference type="ARBA" id="ARBA00004123"/>
    </source>
</evidence>
<evidence type="ECO:0000259" key="14">
    <source>
        <dbReference type="PROSITE" id="PS50812"/>
    </source>
</evidence>
<evidence type="ECO:0008006" key="18">
    <source>
        <dbReference type="Google" id="ProtNLM"/>
    </source>
</evidence>
<keyword evidence="3" id="KW-0158">Chromosome</keyword>
<keyword evidence="8" id="KW-0805">Transcription regulation</keyword>
<dbReference type="InterPro" id="IPR057053">
    <property type="entry name" value="MYND_ZMYND11_ZMYD8"/>
</dbReference>
<feature type="region of interest" description="Disordered" evidence="13">
    <location>
        <begin position="1392"/>
        <end position="1418"/>
    </location>
</feature>
<dbReference type="SMART" id="SM00293">
    <property type="entry name" value="PWWP"/>
    <property type="match status" value="1"/>
</dbReference>
<keyword evidence="17" id="KW-1185">Reference proteome</keyword>
<comment type="subcellular location">
    <subcellularLocation>
        <location evidence="2">Chromosome</location>
    </subcellularLocation>
    <subcellularLocation>
        <location evidence="1">Nucleus</location>
    </subcellularLocation>
</comment>
<dbReference type="PROSITE" id="PS50865">
    <property type="entry name" value="ZF_MYND_2"/>
    <property type="match status" value="1"/>
</dbReference>
<dbReference type="GO" id="GO:0005634">
    <property type="term" value="C:nucleus"/>
    <property type="evidence" value="ECO:0007669"/>
    <property type="project" value="UniProtKB-SubCell"/>
</dbReference>
<feature type="region of interest" description="Disordered" evidence="13">
    <location>
        <begin position="152"/>
        <end position="223"/>
    </location>
</feature>
<dbReference type="SUPFAM" id="SSF144232">
    <property type="entry name" value="HIT/MYND zinc finger-like"/>
    <property type="match status" value="1"/>
</dbReference>
<dbReference type="Gene3D" id="2.30.30.140">
    <property type="match status" value="1"/>
</dbReference>
<feature type="compositionally biased region" description="Basic and acidic residues" evidence="13">
    <location>
        <begin position="152"/>
        <end position="186"/>
    </location>
</feature>
<dbReference type="GO" id="GO:0140006">
    <property type="term" value="F:histone H3 reader activity"/>
    <property type="evidence" value="ECO:0007669"/>
    <property type="project" value="UniProtKB-ARBA"/>
</dbReference>
<keyword evidence="7" id="KW-0156">Chromatin regulator</keyword>
<name>A0AAV8X520_9CUCU</name>
<feature type="compositionally biased region" description="Polar residues" evidence="13">
    <location>
        <begin position="678"/>
        <end position="708"/>
    </location>
</feature>
<evidence type="ECO:0000256" key="13">
    <source>
        <dbReference type="SAM" id="MobiDB-lite"/>
    </source>
</evidence>
<feature type="region of interest" description="Disordered" evidence="13">
    <location>
        <begin position="314"/>
        <end position="356"/>
    </location>
</feature>
<dbReference type="Pfam" id="PF24324">
    <property type="entry name" value="MYND_ZMYND11_ZMYD8"/>
    <property type="match status" value="1"/>
</dbReference>
<dbReference type="Pfam" id="PF23460">
    <property type="entry name" value="ZMYND8_CC"/>
    <property type="match status" value="1"/>
</dbReference>
<evidence type="ECO:0000256" key="6">
    <source>
        <dbReference type="ARBA" id="ARBA00022833"/>
    </source>
</evidence>
<dbReference type="GO" id="GO:0003714">
    <property type="term" value="F:transcription corepressor activity"/>
    <property type="evidence" value="ECO:0007669"/>
    <property type="project" value="TreeGrafter"/>
</dbReference>
<feature type="region of interest" description="Disordered" evidence="13">
    <location>
        <begin position="634"/>
        <end position="758"/>
    </location>
</feature>
<keyword evidence="9" id="KW-0103">Bromodomain</keyword>
<keyword evidence="11" id="KW-0539">Nucleus</keyword>
<keyword evidence="5 12" id="KW-0863">Zinc-finger</keyword>
<dbReference type="GO" id="GO:0008270">
    <property type="term" value="F:zinc ion binding"/>
    <property type="evidence" value="ECO:0007669"/>
    <property type="project" value="UniProtKB-KW"/>
</dbReference>
<dbReference type="FunFam" id="6.10.140.2220:FF:000002">
    <property type="entry name" value="Protein kinase C-binding protein 1 isoform C"/>
    <property type="match status" value="1"/>
</dbReference>
<protein>
    <recommendedName>
        <fullName evidence="18">Protein kinase C-binding protein 1</fullName>
    </recommendedName>
</protein>
<comment type="caution">
    <text evidence="16">The sequence shown here is derived from an EMBL/GenBank/DDBJ whole genome shotgun (WGS) entry which is preliminary data.</text>
</comment>
<dbReference type="Proteomes" id="UP001162156">
    <property type="component" value="Unassembled WGS sequence"/>
</dbReference>
<dbReference type="InterPro" id="IPR056987">
    <property type="entry name" value="ZMYND8_CC"/>
</dbReference>
<accession>A0AAV8X520</accession>
<keyword evidence="4" id="KW-0479">Metal-binding</keyword>
<organism evidence="16 17">
    <name type="scientific">Rhamnusium bicolor</name>
    <dbReference type="NCBI Taxonomy" id="1586634"/>
    <lineage>
        <taxon>Eukaryota</taxon>
        <taxon>Metazoa</taxon>
        <taxon>Ecdysozoa</taxon>
        <taxon>Arthropoda</taxon>
        <taxon>Hexapoda</taxon>
        <taxon>Insecta</taxon>
        <taxon>Pterygota</taxon>
        <taxon>Neoptera</taxon>
        <taxon>Endopterygota</taxon>
        <taxon>Coleoptera</taxon>
        <taxon>Polyphaga</taxon>
        <taxon>Cucujiformia</taxon>
        <taxon>Chrysomeloidea</taxon>
        <taxon>Cerambycidae</taxon>
        <taxon>Lepturinae</taxon>
        <taxon>Rhagiini</taxon>
        <taxon>Rhamnusium</taxon>
    </lineage>
</organism>
<evidence type="ECO:0000313" key="16">
    <source>
        <dbReference type="EMBL" id="KAJ8933728.1"/>
    </source>
</evidence>
<evidence type="ECO:0000256" key="12">
    <source>
        <dbReference type="PROSITE-ProRule" id="PRU00134"/>
    </source>
</evidence>
<dbReference type="PROSITE" id="PS50812">
    <property type="entry name" value="PWWP"/>
    <property type="match status" value="1"/>
</dbReference>
<evidence type="ECO:0000256" key="7">
    <source>
        <dbReference type="ARBA" id="ARBA00022853"/>
    </source>
</evidence>
<dbReference type="InterPro" id="IPR000313">
    <property type="entry name" value="PWWP_dom"/>
</dbReference>
<dbReference type="GO" id="GO:0005694">
    <property type="term" value="C:chromosome"/>
    <property type="evidence" value="ECO:0007669"/>
    <property type="project" value="UniProtKB-SubCell"/>
</dbReference>
<dbReference type="InterPro" id="IPR002893">
    <property type="entry name" value="Znf_MYND"/>
</dbReference>
<dbReference type="PROSITE" id="PS01360">
    <property type="entry name" value="ZF_MYND_1"/>
    <property type="match status" value="1"/>
</dbReference>
<sequence length="1436" mass="160780">MAEIENCPSCYLNANTKKDTWFVEVCPKPHLLVWAKLKGFPFWPAKAMCSNATGMVDVRFFGAHDRAWVHFKECYLFSEKDPNTFKQKRYDIEKCVEELNIYVKNLQRVYGEFRYAPYKTVLDPNNELKQLQIFLPKFKTYLSPRKKIRNKNNMEVKTETKEERKEVEIKNTENPPEEKKLAEKNSSEITENVTVVLNPLEVNENHEIKENNPEDDKDDSGEKQNRLEIKTNGVSLSKPHYGLTEFHDNDITMEGYGTDDDTKPEIDLERRKTFIEKKSLTYLEIVSEWKKRTRKKMILKYLVIFLITGKNENVPRRKSDQDNVQKRQSTEEVPHSPQKVSRRNSDQSVKSDSSRLSNISDKINRVDISENMEITLGNDDIGCISISENISNHSESSKSGSDYNLENKRKPVQVEIENAEFTISPANKIKISDKLIKRLSDGGENTSSSAKVEETKKASVGKKSPTDILIEKFKGVVEHEIVDFSQPSTSSNKPEENTYDKNKKSSEITTTTDVPEKPIDFNKTASMSVPPFEETLNTNSISSSSETSKNLTILEEIIQSMDSSESTTENIKTVEETVTQNNELCTEKNISSRDEQSNDIRQTEKHIEETNETGETEESTDSNNKIVNEELNEKENLLEVEPVEQLPKVQSIVTQPSPSEFTTSSSDKQSDDNEKQNSNEISNVLTENISIDTNSEIGSKNENSTDQINPDIIHSSLNAAKAKNRNETDEPVKENSIPTNSNICTKKRKLNSDENHDPQAKLVKVVPIEISSTPASSLSRQSSVQEILTEEIKSEPETDDDFSESENLEAKRKYLSALNISEKVNDAEKKLRANEIRTRSKTEEKREKFKVVDNLTRIIDDVALNYSAIHEGEKLPPKKPERRKSLGAVQEGEIFVKSFAKIQAPKQRARKSFPAPAYIKPAQASILKKDSLPNNAMPKKDIPKSTSSITAKIISSTSVATTTQSQKTTESGSTTMSHVILLPPNQTISYNSSLVNPILSVVSPIVSTTIANSTSQPGTQALKAKSLTPNLRASQNYIPQNEVQNETSANNNVILNDLLNQPTVNTRESDQSESTESDPNTASIEAVIDTPQEDEFSVLNSLLPENVSRAVSDLLLRPPPRLKPRPPGMLSTIFDEGVPSSAGNVTAKINSVAHRLGDYFRGMLIETLEDLGKSANPEATITNLQMEIESLKHRHTDIQKSIVEDRERIIDETRAVCEAESIKRVELAKSKQWCANCSKEAQFYCCWNTSYCDYPCQQKHWPQHLGKCTQNIEKLNNTVAAPNRPTGQQLILRPAVPPKPGMGRILAKPTKVYMNRTTGPPKTFKVGIEFYIKKWICTLTTTGNHLTVIETTPGNYELVGNGPIAVTGKFLATTSNIFHSKFKTTNVVTMTSPSTSGTSDQRNIQKAAPVSDAAKSTTVATSSHLPVTAVLGDVSD</sequence>
<dbReference type="Pfam" id="PF00855">
    <property type="entry name" value="PWWP"/>
    <property type="match status" value="1"/>
</dbReference>
<feature type="compositionally biased region" description="Basic and acidic residues" evidence="13">
    <location>
        <begin position="203"/>
        <end position="223"/>
    </location>
</feature>
<feature type="compositionally biased region" description="Basic and acidic residues" evidence="13">
    <location>
        <begin position="724"/>
        <end position="733"/>
    </location>
</feature>
<feature type="region of interest" description="Disordered" evidence="13">
    <location>
        <begin position="484"/>
        <end position="525"/>
    </location>
</feature>
<dbReference type="EMBL" id="JANEYF010003819">
    <property type="protein sequence ID" value="KAJ8933728.1"/>
    <property type="molecule type" value="Genomic_DNA"/>
</dbReference>
<evidence type="ECO:0000256" key="3">
    <source>
        <dbReference type="ARBA" id="ARBA00022454"/>
    </source>
</evidence>
<feature type="compositionally biased region" description="Basic and acidic residues" evidence="13">
    <location>
        <begin position="314"/>
        <end position="334"/>
    </location>
</feature>
<feature type="compositionally biased region" description="Polar residues" evidence="13">
    <location>
        <begin position="346"/>
        <end position="356"/>
    </location>
</feature>
<feature type="domain" description="MYND-type" evidence="15">
    <location>
        <begin position="1234"/>
        <end position="1268"/>
    </location>
</feature>